<keyword evidence="9" id="KW-1185">Reference proteome</keyword>
<organism evidence="8 9">
    <name type="scientific">Abyssibacter profundi</name>
    <dbReference type="NCBI Taxonomy" id="2182787"/>
    <lineage>
        <taxon>Bacteria</taxon>
        <taxon>Pseudomonadati</taxon>
        <taxon>Pseudomonadota</taxon>
        <taxon>Gammaproteobacteria</taxon>
        <taxon>Chromatiales</taxon>
        <taxon>Oceanococcaceae</taxon>
        <taxon>Abyssibacter</taxon>
    </lineage>
</organism>
<reference evidence="8 9" key="1">
    <citation type="submission" date="2018-05" db="EMBL/GenBank/DDBJ databases">
        <title>Abyssibacter profundi OUC007T gen. nov., sp. nov, a marine bacterium isolated from seawater of the Mariana Trench.</title>
        <authorList>
            <person name="Zhou S."/>
        </authorList>
    </citation>
    <scope>NUCLEOTIDE SEQUENCE [LARGE SCALE GENOMIC DNA]</scope>
    <source>
        <strain evidence="8 9">OUC007</strain>
    </source>
</reference>
<dbReference type="OrthoDB" id="9769355at2"/>
<keyword evidence="3" id="KW-0560">Oxidoreductase</keyword>
<dbReference type="PANTHER" id="PTHR21496:SF23">
    <property type="entry name" value="3-PHENYLPROPIONATE_CINNAMIC ACID DIOXYGENASE FERREDOXIN SUBUNIT"/>
    <property type="match status" value="1"/>
</dbReference>
<keyword evidence="1" id="KW-0001">2Fe-2S</keyword>
<name>A0A383XPY6_9GAMM</name>
<dbReference type="PANTHER" id="PTHR21496">
    <property type="entry name" value="FERREDOXIN-RELATED"/>
    <property type="match status" value="1"/>
</dbReference>
<dbReference type="AlphaFoldDB" id="A0A383XPY6"/>
<evidence type="ECO:0000256" key="3">
    <source>
        <dbReference type="ARBA" id="ARBA00023002"/>
    </source>
</evidence>
<evidence type="ECO:0000256" key="2">
    <source>
        <dbReference type="ARBA" id="ARBA00022723"/>
    </source>
</evidence>
<dbReference type="GO" id="GO:0046872">
    <property type="term" value="F:metal ion binding"/>
    <property type="evidence" value="ECO:0007669"/>
    <property type="project" value="UniProtKB-KW"/>
</dbReference>
<protein>
    <submittedName>
        <fullName evidence="8">Nitrite reductase (NAD(P)H) small subunit</fullName>
    </submittedName>
</protein>
<keyword evidence="5" id="KW-0411">Iron-sulfur</keyword>
<evidence type="ECO:0000313" key="8">
    <source>
        <dbReference type="EMBL" id="PWN54690.1"/>
    </source>
</evidence>
<dbReference type="InterPro" id="IPR012748">
    <property type="entry name" value="Rieske-like_NirD"/>
</dbReference>
<comment type="caution">
    <text evidence="8">The sequence shown here is derived from an EMBL/GenBank/DDBJ whole genome shotgun (WGS) entry which is preliminary data.</text>
</comment>
<dbReference type="GO" id="GO:0051537">
    <property type="term" value="F:2 iron, 2 sulfur cluster binding"/>
    <property type="evidence" value="ECO:0007669"/>
    <property type="project" value="UniProtKB-KW"/>
</dbReference>
<evidence type="ECO:0000313" key="9">
    <source>
        <dbReference type="Proteomes" id="UP000251800"/>
    </source>
</evidence>
<dbReference type="GO" id="GO:0008942">
    <property type="term" value="F:nitrite reductase [NAD(P)H] activity"/>
    <property type="evidence" value="ECO:0007669"/>
    <property type="project" value="InterPro"/>
</dbReference>
<dbReference type="Gene3D" id="2.102.10.10">
    <property type="entry name" value="Rieske [2Fe-2S] iron-sulphur domain"/>
    <property type="match status" value="1"/>
</dbReference>
<keyword evidence="2" id="KW-0479">Metal-binding</keyword>
<dbReference type="InterPro" id="IPR036922">
    <property type="entry name" value="Rieske_2Fe-2S_sf"/>
</dbReference>
<dbReference type="GO" id="GO:0042128">
    <property type="term" value="P:nitrate assimilation"/>
    <property type="evidence" value="ECO:0007669"/>
    <property type="project" value="UniProtKB-KW"/>
</dbReference>
<dbReference type="Proteomes" id="UP000251800">
    <property type="component" value="Unassembled WGS sequence"/>
</dbReference>
<dbReference type="Pfam" id="PF00355">
    <property type="entry name" value="Rieske"/>
    <property type="match status" value="1"/>
</dbReference>
<sequence length="110" mass="11680">MPASEAAPQWQRVGLLNEIPRMGAKTLTHPGGRVAVFRTADDQVFALDDACPHRGGPLSQGIVSGCRVYCPLHDWCIELQSGEAVAPDEGQTGTLATRVDGDVVFVALPI</sequence>
<keyword evidence="4" id="KW-0408">Iron</keyword>
<evidence type="ECO:0000256" key="6">
    <source>
        <dbReference type="ARBA" id="ARBA00023063"/>
    </source>
</evidence>
<evidence type="ECO:0000256" key="4">
    <source>
        <dbReference type="ARBA" id="ARBA00023004"/>
    </source>
</evidence>
<dbReference type="NCBIfam" id="TIGR02378">
    <property type="entry name" value="nirD_assim_sml"/>
    <property type="match status" value="1"/>
</dbReference>
<evidence type="ECO:0000256" key="1">
    <source>
        <dbReference type="ARBA" id="ARBA00022714"/>
    </source>
</evidence>
<gene>
    <name evidence="8" type="primary">nirD</name>
    <name evidence="8" type="ORF">DEH80_16285</name>
</gene>
<dbReference type="EMBL" id="QEQK01000020">
    <property type="protein sequence ID" value="PWN54690.1"/>
    <property type="molecule type" value="Genomic_DNA"/>
</dbReference>
<dbReference type="RefSeq" id="WP_109721611.1">
    <property type="nucleotide sequence ID" value="NZ_QEQK01000020.1"/>
</dbReference>
<evidence type="ECO:0000256" key="5">
    <source>
        <dbReference type="ARBA" id="ARBA00023014"/>
    </source>
</evidence>
<accession>A0A383XPY6</accession>
<dbReference type="CDD" id="cd03530">
    <property type="entry name" value="Rieske_NirD_small_Bacillus"/>
    <property type="match status" value="1"/>
</dbReference>
<keyword evidence="6" id="KW-0534">Nitrate assimilation</keyword>
<evidence type="ECO:0000259" key="7">
    <source>
        <dbReference type="PROSITE" id="PS51296"/>
    </source>
</evidence>
<dbReference type="InterPro" id="IPR017941">
    <property type="entry name" value="Rieske_2Fe-2S"/>
</dbReference>
<dbReference type="SUPFAM" id="SSF50022">
    <property type="entry name" value="ISP domain"/>
    <property type="match status" value="1"/>
</dbReference>
<feature type="domain" description="Rieske" evidence="7">
    <location>
        <begin position="10"/>
        <end position="106"/>
    </location>
</feature>
<dbReference type="PROSITE" id="PS51296">
    <property type="entry name" value="RIESKE"/>
    <property type="match status" value="1"/>
</dbReference>
<proteinExistence type="predicted"/>